<feature type="transmembrane region" description="Helical" evidence="2">
    <location>
        <begin position="186"/>
        <end position="206"/>
    </location>
</feature>
<organism evidence="3 4">
    <name type="scientific">Thermothelomyces thermophilus (strain ATCC 42464 / BCRC 31852 / DSM 1799)</name>
    <name type="common">Sporotrichum thermophile</name>
    <dbReference type="NCBI Taxonomy" id="573729"/>
    <lineage>
        <taxon>Eukaryota</taxon>
        <taxon>Fungi</taxon>
        <taxon>Dikarya</taxon>
        <taxon>Ascomycota</taxon>
        <taxon>Pezizomycotina</taxon>
        <taxon>Sordariomycetes</taxon>
        <taxon>Sordariomycetidae</taxon>
        <taxon>Sordariales</taxon>
        <taxon>Chaetomiaceae</taxon>
        <taxon>Thermothelomyces</taxon>
    </lineage>
</organism>
<evidence type="ECO:0000256" key="1">
    <source>
        <dbReference type="SAM" id="MobiDB-lite"/>
    </source>
</evidence>
<dbReference type="AlphaFoldDB" id="G2QLY0"/>
<feature type="transmembrane region" description="Helical" evidence="2">
    <location>
        <begin position="218"/>
        <end position="239"/>
    </location>
</feature>
<sequence>MTGDDASANGSRAAQSNPGAETRDSQHAEAQSQPQHGRQQETKTQPSSPPSSRPLPPSHQESLKPWLPLPPPHAVYPASLPVDQLHDHVETERLESPIWWHKTKLGLLLLSLMVCAVIFGIGIALGFRIASYDSSDLGYGAVDYEFGLSGGGAGLAIVVTTLEFLKTLFSRRNEGLHPGTLVAAHLIIWLVVLAAVVYTSFLNAYYRLNDQTTTFQHVLLAFDCILLLIHFVLFVDACVMTNRLNRASRGTVVVRVPIQAGAGYQGVPYPVYGYPSLFVPPQASTQPGQQPVPLMTQVPPQTAEGIGPAPPQPAALYTGYYAPAPQEQSARQLPGDQVLVQGYYAQFPAPATATATAAGPSRNSRGSPPSALAKSSGSRQSQRQAEAETQSGQQTESAAPSEGLQAQSRPGGPGSEKTL</sequence>
<dbReference type="InParanoid" id="G2QLY0"/>
<gene>
    <name evidence="3" type="ORF">MYCTH_2310736</name>
</gene>
<evidence type="ECO:0000313" key="4">
    <source>
        <dbReference type="Proteomes" id="UP000007322"/>
    </source>
</evidence>
<feature type="compositionally biased region" description="Polar residues" evidence="1">
    <location>
        <begin position="28"/>
        <end position="45"/>
    </location>
</feature>
<feature type="transmembrane region" description="Helical" evidence="2">
    <location>
        <begin position="105"/>
        <end position="126"/>
    </location>
</feature>
<dbReference type="EMBL" id="CP003007">
    <property type="protein sequence ID" value="AEO60960.1"/>
    <property type="molecule type" value="Genomic_DNA"/>
</dbReference>
<dbReference type="VEuPathDB" id="FungiDB:MYCTH_2310736"/>
<dbReference type="KEGG" id="mtm:MYCTH_2310736"/>
<dbReference type="GeneID" id="11514342"/>
<dbReference type="HOGENOM" id="CLU_655839_0_0_1"/>
<feature type="region of interest" description="Disordered" evidence="1">
    <location>
        <begin position="1"/>
        <end position="68"/>
    </location>
</feature>
<name>G2QLY0_THET4</name>
<proteinExistence type="predicted"/>
<reference evidence="3 4" key="1">
    <citation type="journal article" date="2011" name="Nat. Biotechnol.">
        <title>Comparative genomic analysis of the thermophilic biomass-degrading fungi Myceliophthora thermophila and Thielavia terrestris.</title>
        <authorList>
            <person name="Berka R.M."/>
            <person name="Grigoriev I.V."/>
            <person name="Otillar R."/>
            <person name="Salamov A."/>
            <person name="Grimwood J."/>
            <person name="Reid I."/>
            <person name="Ishmael N."/>
            <person name="John T."/>
            <person name="Darmond C."/>
            <person name="Moisan M.-C."/>
            <person name="Henrissat B."/>
            <person name="Coutinho P.M."/>
            <person name="Lombard V."/>
            <person name="Natvig D.O."/>
            <person name="Lindquist E."/>
            <person name="Schmutz J."/>
            <person name="Lucas S."/>
            <person name="Harris P."/>
            <person name="Powlowski J."/>
            <person name="Bellemare A."/>
            <person name="Taylor D."/>
            <person name="Butler G."/>
            <person name="de Vries R.P."/>
            <person name="Allijn I.E."/>
            <person name="van den Brink J."/>
            <person name="Ushinsky S."/>
            <person name="Storms R."/>
            <person name="Powell A.J."/>
            <person name="Paulsen I.T."/>
            <person name="Elbourne L.D.H."/>
            <person name="Baker S.E."/>
            <person name="Magnuson J."/>
            <person name="LaBoissiere S."/>
            <person name="Clutterbuck A.J."/>
            <person name="Martinez D."/>
            <person name="Wogulis M."/>
            <person name="de Leon A.L."/>
            <person name="Rey M.W."/>
            <person name="Tsang A."/>
        </authorList>
    </citation>
    <scope>NUCLEOTIDE SEQUENCE [LARGE SCALE GENOMIC DNA]</scope>
    <source>
        <strain evidence="4">ATCC 42464 / BCRC 31852 / DSM 1799</strain>
    </source>
</reference>
<dbReference type="RefSeq" id="XP_003666205.1">
    <property type="nucleotide sequence ID" value="XM_003666157.1"/>
</dbReference>
<keyword evidence="2" id="KW-0812">Transmembrane</keyword>
<dbReference type="Proteomes" id="UP000007322">
    <property type="component" value="Chromosome 6"/>
</dbReference>
<feature type="compositionally biased region" description="Polar residues" evidence="1">
    <location>
        <begin position="8"/>
        <end position="19"/>
    </location>
</feature>
<accession>G2QLY0</accession>
<dbReference type="OMA" id="RFGRKWK"/>
<evidence type="ECO:0000256" key="2">
    <source>
        <dbReference type="SAM" id="Phobius"/>
    </source>
</evidence>
<feature type="region of interest" description="Disordered" evidence="1">
    <location>
        <begin position="354"/>
        <end position="419"/>
    </location>
</feature>
<evidence type="ECO:0000313" key="3">
    <source>
        <dbReference type="EMBL" id="AEO60960.1"/>
    </source>
</evidence>
<dbReference type="eggNOG" id="ENOG502SRWI">
    <property type="taxonomic scope" value="Eukaryota"/>
</dbReference>
<feature type="compositionally biased region" description="Polar residues" evidence="1">
    <location>
        <begin position="373"/>
        <end position="408"/>
    </location>
</feature>
<feature type="compositionally biased region" description="Low complexity" evidence="1">
    <location>
        <begin position="354"/>
        <end position="370"/>
    </location>
</feature>
<keyword evidence="4" id="KW-1185">Reference proteome</keyword>
<protein>
    <submittedName>
        <fullName evidence="3">Uncharacterized protein</fullName>
    </submittedName>
</protein>
<feature type="transmembrane region" description="Helical" evidence="2">
    <location>
        <begin position="146"/>
        <end position="165"/>
    </location>
</feature>
<dbReference type="OrthoDB" id="4562318at2759"/>
<keyword evidence="2" id="KW-1133">Transmembrane helix</keyword>
<feature type="compositionally biased region" description="Pro residues" evidence="1">
    <location>
        <begin position="47"/>
        <end position="57"/>
    </location>
</feature>
<keyword evidence="2" id="KW-0472">Membrane</keyword>
<dbReference type="STRING" id="573729.G2QLY0"/>